<feature type="compositionally biased region" description="Low complexity" evidence="2">
    <location>
        <begin position="63"/>
        <end position="83"/>
    </location>
</feature>
<dbReference type="InterPro" id="IPR050300">
    <property type="entry name" value="GDXG_lipolytic_enzyme"/>
</dbReference>
<dbReference type="EMBL" id="FZOR01000006">
    <property type="protein sequence ID" value="SNS62442.1"/>
    <property type="molecule type" value="Genomic_DNA"/>
</dbReference>
<sequence>MRKVLVCGAAFAAMCVSAVAIPGGAHANAPAPTPSADVPSVPPGTPSAGTGTGAPGSAPPSSPSGAPTEGSAAGAPDGEPDGATVTAHAVMVTPELPKFRTYAYGTDPAQKIDAYWREKGADAGARPVVLFLHGGYWLSGDKGGGWKYVARRLTEEGFVVLSANYRLAPRAHWPAQRDDALSAVAFIRKHARLWNADPSRVAVMGSSAGGQLATQLGTLGTGTERVKAVVALSPPNNPYLAFKDGAKPTATATQRKLRRAVVALLGCTPGAVPGSGVEAGTEAGTGEGTGDEPGTPTDCWPLVDDSSTLTHVSRGDAPMLLMHGSGDFVPITQSTGLAAALQASGVKTTVKTVDGRLHASQLLTDPETYPTIVSWLKARLQK</sequence>
<dbReference type="InterPro" id="IPR049492">
    <property type="entry name" value="BD-FAE-like_dom"/>
</dbReference>
<evidence type="ECO:0000256" key="2">
    <source>
        <dbReference type="SAM" id="MobiDB-lite"/>
    </source>
</evidence>
<evidence type="ECO:0000313" key="6">
    <source>
        <dbReference type="Proteomes" id="UP000198318"/>
    </source>
</evidence>
<keyword evidence="3" id="KW-0732">Signal</keyword>
<keyword evidence="6" id="KW-1185">Reference proteome</keyword>
<accession>A0A239G1M1</accession>
<dbReference type="PANTHER" id="PTHR48081:SF13">
    <property type="entry name" value="ALPHA_BETA HYDROLASE"/>
    <property type="match status" value="1"/>
</dbReference>
<evidence type="ECO:0000259" key="4">
    <source>
        <dbReference type="Pfam" id="PF20434"/>
    </source>
</evidence>
<dbReference type="Proteomes" id="UP000198318">
    <property type="component" value="Unassembled WGS sequence"/>
</dbReference>
<name>A0A239G1M1_9ACTN</name>
<gene>
    <name evidence="5" type="ORF">SAMN05443665_1006255</name>
</gene>
<proteinExistence type="predicted"/>
<dbReference type="RefSeq" id="WP_245868312.1">
    <property type="nucleotide sequence ID" value="NZ_FZOR01000006.1"/>
</dbReference>
<protein>
    <submittedName>
        <fullName evidence="5">Acetyl esterase/lipase</fullName>
    </submittedName>
</protein>
<feature type="chain" id="PRO_5012376214" evidence="3">
    <location>
        <begin position="28"/>
        <end position="382"/>
    </location>
</feature>
<dbReference type="AlphaFoldDB" id="A0A239G1M1"/>
<keyword evidence="1" id="KW-0378">Hydrolase</keyword>
<dbReference type="PANTHER" id="PTHR48081">
    <property type="entry name" value="AB HYDROLASE SUPERFAMILY PROTEIN C4A8.06C"/>
    <property type="match status" value="1"/>
</dbReference>
<dbReference type="InterPro" id="IPR029058">
    <property type="entry name" value="AB_hydrolase_fold"/>
</dbReference>
<organism evidence="5 6">
    <name type="scientific">Actinomadura meyerae</name>
    <dbReference type="NCBI Taxonomy" id="240840"/>
    <lineage>
        <taxon>Bacteria</taxon>
        <taxon>Bacillati</taxon>
        <taxon>Actinomycetota</taxon>
        <taxon>Actinomycetes</taxon>
        <taxon>Streptosporangiales</taxon>
        <taxon>Thermomonosporaceae</taxon>
        <taxon>Actinomadura</taxon>
    </lineage>
</organism>
<feature type="domain" description="BD-FAE-like" evidence="4">
    <location>
        <begin position="123"/>
        <end position="341"/>
    </location>
</feature>
<dbReference type="Gene3D" id="3.40.50.1820">
    <property type="entry name" value="alpha/beta hydrolase"/>
    <property type="match status" value="1"/>
</dbReference>
<feature type="signal peptide" evidence="3">
    <location>
        <begin position="1"/>
        <end position="27"/>
    </location>
</feature>
<feature type="region of interest" description="Disordered" evidence="2">
    <location>
        <begin position="28"/>
        <end position="83"/>
    </location>
</feature>
<dbReference type="Pfam" id="PF20434">
    <property type="entry name" value="BD-FAE"/>
    <property type="match status" value="1"/>
</dbReference>
<reference evidence="5 6" key="1">
    <citation type="submission" date="2017-06" db="EMBL/GenBank/DDBJ databases">
        <authorList>
            <person name="Kim H.J."/>
            <person name="Triplett B.A."/>
        </authorList>
    </citation>
    <scope>NUCLEOTIDE SEQUENCE [LARGE SCALE GENOMIC DNA]</scope>
    <source>
        <strain evidence="5 6">DSM 44715</strain>
    </source>
</reference>
<evidence type="ECO:0000256" key="3">
    <source>
        <dbReference type="SAM" id="SignalP"/>
    </source>
</evidence>
<dbReference type="SUPFAM" id="SSF53474">
    <property type="entry name" value="alpha/beta-Hydrolases"/>
    <property type="match status" value="1"/>
</dbReference>
<evidence type="ECO:0000313" key="5">
    <source>
        <dbReference type="EMBL" id="SNS62442.1"/>
    </source>
</evidence>
<feature type="region of interest" description="Disordered" evidence="2">
    <location>
        <begin position="273"/>
        <end position="306"/>
    </location>
</feature>
<evidence type="ECO:0000256" key="1">
    <source>
        <dbReference type="ARBA" id="ARBA00022801"/>
    </source>
</evidence>
<dbReference type="GO" id="GO:0016787">
    <property type="term" value="F:hydrolase activity"/>
    <property type="evidence" value="ECO:0007669"/>
    <property type="project" value="UniProtKB-KW"/>
</dbReference>